<comment type="caution">
    <text evidence="7">The sequence shown here is derived from an EMBL/GenBank/DDBJ whole genome shotgun (WGS) entry which is preliminary data.</text>
</comment>
<evidence type="ECO:0000256" key="3">
    <source>
        <dbReference type="ARBA" id="ARBA00022692"/>
    </source>
</evidence>
<dbReference type="GO" id="GO:0016020">
    <property type="term" value="C:membrane"/>
    <property type="evidence" value="ECO:0007669"/>
    <property type="project" value="UniProtKB-SubCell"/>
</dbReference>
<feature type="transmembrane region" description="Helical" evidence="6">
    <location>
        <begin position="40"/>
        <end position="58"/>
    </location>
</feature>
<dbReference type="AlphaFoldDB" id="A0AAE0WIU7"/>
<name>A0AAE0WIU7_9PEZI</name>
<dbReference type="PANTHER" id="PTHR12668">
    <property type="entry name" value="TRANSMEMBRANE PROTEIN 14, 15"/>
    <property type="match status" value="1"/>
</dbReference>
<dbReference type="Gene3D" id="1.10.10.1740">
    <property type="entry name" value="Transmembrane protein 14-like"/>
    <property type="match status" value="1"/>
</dbReference>
<dbReference type="InterPro" id="IPR005349">
    <property type="entry name" value="TMEM14"/>
</dbReference>
<evidence type="ECO:0000256" key="6">
    <source>
        <dbReference type="SAM" id="Phobius"/>
    </source>
</evidence>
<evidence type="ECO:0000256" key="5">
    <source>
        <dbReference type="ARBA" id="ARBA00023136"/>
    </source>
</evidence>
<dbReference type="EMBL" id="JAUTXT010000045">
    <property type="protein sequence ID" value="KAK3671229.1"/>
    <property type="molecule type" value="Genomic_DNA"/>
</dbReference>
<dbReference type="Pfam" id="PF03647">
    <property type="entry name" value="Tmemb_14"/>
    <property type="match status" value="1"/>
</dbReference>
<reference evidence="7" key="1">
    <citation type="submission" date="2023-07" db="EMBL/GenBank/DDBJ databases">
        <title>Black Yeasts Isolated from many extreme environments.</title>
        <authorList>
            <person name="Coleine C."/>
            <person name="Stajich J.E."/>
            <person name="Selbmann L."/>
        </authorList>
    </citation>
    <scope>NUCLEOTIDE SEQUENCE</scope>
    <source>
        <strain evidence="7">CCFEE 5485</strain>
    </source>
</reference>
<keyword evidence="3 6" id="KW-0812">Transmembrane</keyword>
<evidence type="ECO:0000256" key="4">
    <source>
        <dbReference type="ARBA" id="ARBA00022989"/>
    </source>
</evidence>
<accession>A0AAE0WIU7</accession>
<comment type="subcellular location">
    <subcellularLocation>
        <location evidence="1">Membrane</location>
    </subcellularLocation>
</comment>
<evidence type="ECO:0000256" key="1">
    <source>
        <dbReference type="ARBA" id="ARBA00004370"/>
    </source>
</evidence>
<keyword evidence="8" id="KW-1185">Reference proteome</keyword>
<dbReference type="InterPro" id="IPR044890">
    <property type="entry name" value="TMEM14_sf"/>
</dbReference>
<feature type="transmembrane region" description="Helical" evidence="6">
    <location>
        <begin position="70"/>
        <end position="87"/>
    </location>
</feature>
<gene>
    <name evidence="7" type="ORF">LTR78_008864</name>
</gene>
<comment type="similarity">
    <text evidence="2">Belongs to the TMEM14 family.</text>
</comment>
<protein>
    <submittedName>
        <fullName evidence="7">Uncharacterized protein</fullName>
    </submittedName>
</protein>
<keyword evidence="4 6" id="KW-1133">Transmembrane helix</keyword>
<evidence type="ECO:0000313" key="8">
    <source>
        <dbReference type="Proteomes" id="UP001274830"/>
    </source>
</evidence>
<evidence type="ECO:0000313" key="7">
    <source>
        <dbReference type="EMBL" id="KAK3671229.1"/>
    </source>
</evidence>
<organism evidence="7 8">
    <name type="scientific">Recurvomyces mirabilis</name>
    <dbReference type="NCBI Taxonomy" id="574656"/>
    <lineage>
        <taxon>Eukaryota</taxon>
        <taxon>Fungi</taxon>
        <taxon>Dikarya</taxon>
        <taxon>Ascomycota</taxon>
        <taxon>Pezizomycotina</taxon>
        <taxon>Dothideomycetes</taxon>
        <taxon>Dothideomycetidae</taxon>
        <taxon>Mycosphaerellales</taxon>
        <taxon>Teratosphaeriaceae</taxon>
        <taxon>Recurvomyces</taxon>
    </lineage>
</organism>
<evidence type="ECO:0000256" key="2">
    <source>
        <dbReference type="ARBA" id="ARBA00007590"/>
    </source>
</evidence>
<dbReference type="Proteomes" id="UP001274830">
    <property type="component" value="Unassembled WGS sequence"/>
</dbReference>
<feature type="transmembrane region" description="Helical" evidence="6">
    <location>
        <begin position="93"/>
        <end position="115"/>
    </location>
</feature>
<keyword evidence="5 6" id="KW-0472">Membrane</keyword>
<feature type="transmembrane region" description="Helical" evidence="6">
    <location>
        <begin position="12"/>
        <end position="34"/>
    </location>
</feature>
<proteinExistence type="inferred from homology"/>
<sequence length="118" mass="12107">MSQRNKQQQPKIMSLSTIAFILAGLTAGGGITGYIRAGSVPSMVAGCSVGLLYALGGYRIQQRATYGVELALLASVVLAGSSIPRAIKTQKPLPIGLSTLAVAGLWQFGVAFAGARGQ</sequence>
<dbReference type="PANTHER" id="PTHR12668:SF15">
    <property type="entry name" value="UPF0136 DOMAIN PROTEIN (AFU_ORTHOLOGUE AFUA_1G03720)"/>
    <property type="match status" value="1"/>
</dbReference>